<protein>
    <recommendedName>
        <fullName evidence="2">NADH:ubiquinone reductase (non-electrogenic)</fullName>
        <ecNumber evidence="2">1.6.5.9</ecNumber>
    </recommendedName>
</protein>
<gene>
    <name evidence="12" type="ORF">AY601_2624</name>
</gene>
<keyword evidence="7" id="KW-0520">NAD</keyword>
<dbReference type="SUPFAM" id="SSF51905">
    <property type="entry name" value="FAD/NAD(P)-binding domain"/>
    <property type="match status" value="2"/>
</dbReference>
<dbReference type="InterPro" id="IPR045024">
    <property type="entry name" value="NDH-2"/>
</dbReference>
<evidence type="ECO:0000259" key="11">
    <source>
        <dbReference type="Pfam" id="PF22366"/>
    </source>
</evidence>
<evidence type="ECO:0000259" key="10">
    <source>
        <dbReference type="Pfam" id="PF07992"/>
    </source>
</evidence>
<evidence type="ECO:0000313" key="12">
    <source>
        <dbReference type="EMBL" id="AMP99512.1"/>
    </source>
</evidence>
<keyword evidence="13" id="KW-1185">Reference proteome</keyword>
<dbReference type="Pfam" id="PF22366">
    <property type="entry name" value="NDH2_C"/>
    <property type="match status" value="1"/>
</dbReference>
<evidence type="ECO:0000256" key="4">
    <source>
        <dbReference type="ARBA" id="ARBA00022827"/>
    </source>
</evidence>
<reference evidence="12 13" key="1">
    <citation type="submission" date="2016-03" db="EMBL/GenBank/DDBJ databases">
        <title>Complete genome sequence of Pedobacter cryoconitis PAMC 27485.</title>
        <authorList>
            <person name="Lee J."/>
            <person name="Kim O.-S."/>
        </authorList>
    </citation>
    <scope>NUCLEOTIDE SEQUENCE [LARGE SCALE GENOMIC DNA]</scope>
    <source>
        <strain evidence="12 13">PAMC 27485</strain>
    </source>
</reference>
<proteinExistence type="inferred from homology"/>
<dbReference type="PANTHER" id="PTHR43706">
    <property type="entry name" value="NADH DEHYDROGENASE"/>
    <property type="match status" value="1"/>
</dbReference>
<accession>A0A127VDT1</accession>
<dbReference type="KEGG" id="pcm:AY601_2624"/>
<dbReference type="PRINTS" id="PR00368">
    <property type="entry name" value="FADPNR"/>
</dbReference>
<dbReference type="InterPro" id="IPR054585">
    <property type="entry name" value="NDH2-like_C"/>
</dbReference>
<dbReference type="Pfam" id="PF07992">
    <property type="entry name" value="Pyr_redox_2"/>
    <property type="match status" value="1"/>
</dbReference>
<dbReference type="Proteomes" id="UP000071561">
    <property type="component" value="Chromosome"/>
</dbReference>
<keyword evidence="3" id="KW-0285">Flavoprotein</keyword>
<evidence type="ECO:0000256" key="5">
    <source>
        <dbReference type="ARBA" id="ARBA00022946"/>
    </source>
</evidence>
<feature type="transmembrane region" description="Helical" evidence="9">
    <location>
        <begin position="367"/>
        <end position="387"/>
    </location>
</feature>
<evidence type="ECO:0000256" key="7">
    <source>
        <dbReference type="ARBA" id="ARBA00023027"/>
    </source>
</evidence>
<evidence type="ECO:0000256" key="9">
    <source>
        <dbReference type="SAM" id="Phobius"/>
    </source>
</evidence>
<evidence type="ECO:0000256" key="8">
    <source>
        <dbReference type="ARBA" id="ARBA00047599"/>
    </source>
</evidence>
<dbReference type="Gene3D" id="3.50.50.100">
    <property type="match status" value="1"/>
</dbReference>
<dbReference type="RefSeq" id="WP_068401725.1">
    <property type="nucleotide sequence ID" value="NZ_CP014504.1"/>
</dbReference>
<dbReference type="EC" id="1.6.5.9" evidence="2"/>
<organism evidence="12 13">
    <name type="scientific">Pedobacter cryoconitis</name>
    <dbReference type="NCBI Taxonomy" id="188932"/>
    <lineage>
        <taxon>Bacteria</taxon>
        <taxon>Pseudomonadati</taxon>
        <taxon>Bacteroidota</taxon>
        <taxon>Sphingobacteriia</taxon>
        <taxon>Sphingobacteriales</taxon>
        <taxon>Sphingobacteriaceae</taxon>
        <taxon>Pedobacter</taxon>
    </lineage>
</organism>
<keyword evidence="6" id="KW-0560">Oxidoreductase</keyword>
<comment type="similarity">
    <text evidence="1">Belongs to the NADH dehydrogenase family.</text>
</comment>
<keyword evidence="9" id="KW-1133">Transmembrane helix</keyword>
<dbReference type="AlphaFoldDB" id="A0A127VDT1"/>
<dbReference type="OrthoDB" id="9781621at2"/>
<dbReference type="InterPro" id="IPR036188">
    <property type="entry name" value="FAD/NAD-bd_sf"/>
</dbReference>
<keyword evidence="9" id="KW-0472">Membrane</keyword>
<sequence>MTRIVIVGGGFAGINLVKGLAGKKDIEVVLVDKNNYHFFPPLLYQVATAFIEPSNITYPFRKMFQGKQNVRFYYGTLLSVHEEDRHIITDGGRLDYDFLVLAMGTETNFYGLENLKKKALPIKTIDDALHLRNHLLMNMEKAVKTTNLQERAKLLNLVIAGGGPTGVELAGMAGEMSKNILRKDYPELGETAGNIYLVGSGDKLLGPMSKQAQQESHKQLFKLGVQIKLGVAVKDYINDEVILSNGEKISTCSLIWASGVVAAEVQGLPEESRGRGGRLKVDEYNGISGIDRIFAIGDLCCQYTDKNYPDGHPQLAQVAIQQGKLLAANLVNLIDEKRMKPFNYLNKGSMAIITKYQAVVDLPFGSFTGYFAWLTWLFVHIIPIAGFRNKAKLAYNWFWSFLTNNPNLRLIIGAKKRH</sequence>
<evidence type="ECO:0000313" key="13">
    <source>
        <dbReference type="Proteomes" id="UP000071561"/>
    </source>
</evidence>
<keyword evidence="4" id="KW-0274">FAD</keyword>
<dbReference type="PRINTS" id="PR00411">
    <property type="entry name" value="PNDRDTASEI"/>
</dbReference>
<evidence type="ECO:0000256" key="1">
    <source>
        <dbReference type="ARBA" id="ARBA00005272"/>
    </source>
</evidence>
<name>A0A127VDT1_9SPHI</name>
<evidence type="ECO:0000256" key="2">
    <source>
        <dbReference type="ARBA" id="ARBA00012637"/>
    </source>
</evidence>
<keyword evidence="5" id="KW-0809">Transit peptide</keyword>
<comment type="catalytic activity">
    <reaction evidence="8">
        <text>a quinone + NADH + H(+) = a quinol + NAD(+)</text>
        <dbReference type="Rhea" id="RHEA:46160"/>
        <dbReference type="ChEBI" id="CHEBI:15378"/>
        <dbReference type="ChEBI" id="CHEBI:24646"/>
        <dbReference type="ChEBI" id="CHEBI:57540"/>
        <dbReference type="ChEBI" id="CHEBI:57945"/>
        <dbReference type="ChEBI" id="CHEBI:132124"/>
        <dbReference type="EC" id="1.6.5.9"/>
    </reaction>
</comment>
<dbReference type="PANTHER" id="PTHR43706:SF47">
    <property type="entry name" value="EXTERNAL NADH-UBIQUINONE OXIDOREDUCTASE 1, MITOCHONDRIAL-RELATED"/>
    <property type="match status" value="1"/>
</dbReference>
<dbReference type="GO" id="GO:0050136">
    <property type="term" value="F:NADH dehydrogenase (quinone) (non-electrogenic) activity"/>
    <property type="evidence" value="ECO:0007669"/>
    <property type="project" value="UniProtKB-EC"/>
</dbReference>
<evidence type="ECO:0000256" key="6">
    <source>
        <dbReference type="ARBA" id="ARBA00023002"/>
    </source>
</evidence>
<dbReference type="PATRIC" id="fig|188932.3.peg.2735"/>
<feature type="domain" description="FAD/NAD(P)-binding" evidence="10">
    <location>
        <begin position="3"/>
        <end position="323"/>
    </location>
</feature>
<feature type="domain" description="External alternative NADH-ubiquinone oxidoreductase-like C-terminal" evidence="11">
    <location>
        <begin position="347"/>
        <end position="402"/>
    </location>
</feature>
<keyword evidence="9" id="KW-0812">Transmembrane</keyword>
<evidence type="ECO:0000256" key="3">
    <source>
        <dbReference type="ARBA" id="ARBA00022630"/>
    </source>
</evidence>
<dbReference type="InterPro" id="IPR023753">
    <property type="entry name" value="FAD/NAD-binding_dom"/>
</dbReference>
<dbReference type="EMBL" id="CP014504">
    <property type="protein sequence ID" value="AMP99512.1"/>
    <property type="molecule type" value="Genomic_DNA"/>
</dbReference>